<evidence type="ECO:0000256" key="1">
    <source>
        <dbReference type="SAM" id="MobiDB-lite"/>
    </source>
</evidence>
<keyword evidence="2" id="KW-1133">Transmembrane helix</keyword>
<dbReference type="AlphaFoldDB" id="A0A978VZX7"/>
<reference evidence="4" key="1">
    <citation type="journal article" date="2021" name="Front. Plant Sci.">
        <title>Chromosome-Scale Genome Assembly for Chinese Sour Jujube and Insights Into Its Genome Evolution and Domestication Signature.</title>
        <authorList>
            <person name="Shen L.-Y."/>
            <person name="Luo H."/>
            <person name="Wang X.-L."/>
            <person name="Wang X.-M."/>
            <person name="Qiu X.-J."/>
            <person name="Liu H."/>
            <person name="Zhou S.-S."/>
            <person name="Jia K.-H."/>
            <person name="Nie S."/>
            <person name="Bao Y.-T."/>
            <person name="Zhang R.-G."/>
            <person name="Yun Q.-Z."/>
            <person name="Chai Y.-H."/>
            <person name="Lu J.-Y."/>
            <person name="Li Y."/>
            <person name="Zhao S.-W."/>
            <person name="Mao J.-F."/>
            <person name="Jia S.-G."/>
            <person name="Mao Y.-M."/>
        </authorList>
    </citation>
    <scope>NUCLEOTIDE SEQUENCE</scope>
    <source>
        <strain evidence="4">AT0</strain>
        <tissue evidence="4">Leaf</tissue>
    </source>
</reference>
<feature type="compositionally biased region" description="Basic and acidic residues" evidence="1">
    <location>
        <begin position="254"/>
        <end position="265"/>
    </location>
</feature>
<feature type="region of interest" description="Disordered" evidence="1">
    <location>
        <begin position="250"/>
        <end position="269"/>
    </location>
</feature>
<evidence type="ECO:0000313" key="4">
    <source>
        <dbReference type="EMBL" id="KAH7545261.1"/>
    </source>
</evidence>
<proteinExistence type="predicted"/>
<dbReference type="GO" id="GO:0016020">
    <property type="term" value="C:membrane"/>
    <property type="evidence" value="ECO:0007669"/>
    <property type="project" value="TreeGrafter"/>
</dbReference>
<feature type="region of interest" description="Disordered" evidence="1">
    <location>
        <begin position="114"/>
        <end position="144"/>
    </location>
</feature>
<gene>
    <name evidence="4" type="ORF">FEM48_Zijuj01G0074900</name>
</gene>
<keyword evidence="2" id="KW-0812">Transmembrane</keyword>
<name>A0A978VZX7_ZIZJJ</name>
<protein>
    <recommendedName>
        <fullName evidence="3">PGG domain-containing protein</fullName>
    </recommendedName>
</protein>
<accession>A0A978VZX7</accession>
<dbReference type="PANTHER" id="PTHR24177:SF215">
    <property type="entry name" value="PGG DOMAIN-CONTAINING PROTEIN"/>
    <property type="match status" value="1"/>
</dbReference>
<dbReference type="EMBL" id="JAEACU010000001">
    <property type="protein sequence ID" value="KAH7545261.1"/>
    <property type="molecule type" value="Genomic_DNA"/>
</dbReference>
<feature type="domain" description="PGG" evidence="3">
    <location>
        <begin position="289"/>
        <end position="401"/>
    </location>
</feature>
<feature type="transmembrane region" description="Helical" evidence="2">
    <location>
        <begin position="334"/>
        <end position="357"/>
    </location>
</feature>
<dbReference type="PANTHER" id="PTHR24177">
    <property type="entry name" value="CASKIN"/>
    <property type="match status" value="1"/>
</dbReference>
<evidence type="ECO:0000313" key="5">
    <source>
        <dbReference type="Proteomes" id="UP000813462"/>
    </source>
</evidence>
<evidence type="ECO:0000256" key="2">
    <source>
        <dbReference type="SAM" id="Phobius"/>
    </source>
</evidence>
<sequence>MSEHLIRKDMANILHITILAEFLGVPTSIKHEKKGHWDESDTHSYELDSLKHEEQDNNIPKPEVRTMPRTCTRCMSIIASGWPTMEIIYRENRKHELAFRLAKLLIKKDDTWESSSTEGLNTVSVGRKGEKKGKDDTEESTGQSKAVEYVSDEGQNILHIAIKHRQLEIFNHIIKMKLPMSRLVKKINNDGYTILRQVADISNYSGGTLPGPALQLQEELHWFQRVRQIVPNHYLKHRSFIKEESLSKKKKKTIKEDEPSPKQETEDIEETTSELFARTHEHLLEEAGEWLKNTSKSCSTVSVLITTVAFVAAYTVLGGSDSKTGAPILLHDPFFLVFTVTDVLSLTTSLTSVVMFLSILTSPFDLQDFEESLPRKLILGFTFLFISVAMTMLAFAAAIVLTIHLKKHWVTTLVYCLAFLPVAVFALLQYPFYLAFMATMTYYWNIIKRSLPPLPKWFSKDYLHKSD</sequence>
<dbReference type="Pfam" id="PF13962">
    <property type="entry name" value="PGG"/>
    <property type="match status" value="1"/>
</dbReference>
<feature type="transmembrane region" description="Helical" evidence="2">
    <location>
        <begin position="301"/>
        <end position="322"/>
    </location>
</feature>
<dbReference type="Proteomes" id="UP000813462">
    <property type="component" value="Unassembled WGS sequence"/>
</dbReference>
<evidence type="ECO:0000259" key="3">
    <source>
        <dbReference type="Pfam" id="PF13962"/>
    </source>
</evidence>
<keyword evidence="2" id="KW-0472">Membrane</keyword>
<dbReference type="InterPro" id="IPR026961">
    <property type="entry name" value="PGG_dom"/>
</dbReference>
<feature type="compositionally biased region" description="Polar residues" evidence="1">
    <location>
        <begin position="114"/>
        <end position="124"/>
    </location>
</feature>
<feature type="transmembrane region" description="Helical" evidence="2">
    <location>
        <begin position="413"/>
        <end position="433"/>
    </location>
</feature>
<comment type="caution">
    <text evidence="4">The sequence shown here is derived from an EMBL/GenBank/DDBJ whole genome shotgun (WGS) entry which is preliminary data.</text>
</comment>
<organism evidence="4 5">
    <name type="scientific">Ziziphus jujuba var. spinosa</name>
    <dbReference type="NCBI Taxonomy" id="714518"/>
    <lineage>
        <taxon>Eukaryota</taxon>
        <taxon>Viridiplantae</taxon>
        <taxon>Streptophyta</taxon>
        <taxon>Embryophyta</taxon>
        <taxon>Tracheophyta</taxon>
        <taxon>Spermatophyta</taxon>
        <taxon>Magnoliopsida</taxon>
        <taxon>eudicotyledons</taxon>
        <taxon>Gunneridae</taxon>
        <taxon>Pentapetalae</taxon>
        <taxon>rosids</taxon>
        <taxon>fabids</taxon>
        <taxon>Rosales</taxon>
        <taxon>Rhamnaceae</taxon>
        <taxon>Paliureae</taxon>
        <taxon>Ziziphus</taxon>
    </lineage>
</organism>
<feature type="transmembrane region" description="Helical" evidence="2">
    <location>
        <begin position="377"/>
        <end position="401"/>
    </location>
</feature>